<reference evidence="6" key="2">
    <citation type="journal article" date="2023" name="Science">
        <title>Genomic signatures of disease resistance in endangered staghorn corals.</title>
        <authorList>
            <person name="Vollmer S.V."/>
            <person name="Selwyn J.D."/>
            <person name="Despard B.A."/>
            <person name="Roesel C.L."/>
        </authorList>
    </citation>
    <scope>NUCLEOTIDE SEQUENCE</scope>
    <source>
        <strain evidence="6">K2</strain>
    </source>
</reference>
<dbReference type="InterPro" id="IPR016055">
    <property type="entry name" value="A-D-PHexomutase_a/b/a-I/II/III"/>
</dbReference>
<dbReference type="PANTHER" id="PTHR45745">
    <property type="entry name" value="PHOSPHOMANNOMUTASE 45A"/>
    <property type="match status" value="1"/>
</dbReference>
<dbReference type="Pfam" id="PF02878">
    <property type="entry name" value="PGM_PMM_I"/>
    <property type="match status" value="1"/>
</dbReference>
<dbReference type="GO" id="GO:0005975">
    <property type="term" value="P:carbohydrate metabolic process"/>
    <property type="evidence" value="ECO:0007669"/>
    <property type="project" value="InterPro"/>
</dbReference>
<dbReference type="Gene3D" id="3.40.120.10">
    <property type="entry name" value="Alpha-D-Glucose-1,6-Bisphosphate, subunit A, domain 3"/>
    <property type="match status" value="1"/>
</dbReference>
<evidence type="ECO:0000313" key="7">
    <source>
        <dbReference type="Proteomes" id="UP001249851"/>
    </source>
</evidence>
<comment type="caution">
    <text evidence="6">The sequence shown here is derived from an EMBL/GenBank/DDBJ whole genome shotgun (WGS) entry which is preliminary data.</text>
</comment>
<evidence type="ECO:0000256" key="3">
    <source>
        <dbReference type="ARBA" id="ARBA00022842"/>
    </source>
</evidence>
<comment type="similarity">
    <text evidence="1">Belongs to the phosphohexose mutase family.</text>
</comment>
<dbReference type="AlphaFoldDB" id="A0AAD9PRA4"/>
<organism evidence="6 7">
    <name type="scientific">Acropora cervicornis</name>
    <name type="common">Staghorn coral</name>
    <dbReference type="NCBI Taxonomy" id="6130"/>
    <lineage>
        <taxon>Eukaryota</taxon>
        <taxon>Metazoa</taxon>
        <taxon>Cnidaria</taxon>
        <taxon>Anthozoa</taxon>
        <taxon>Hexacorallia</taxon>
        <taxon>Scleractinia</taxon>
        <taxon>Astrocoeniina</taxon>
        <taxon>Acroporidae</taxon>
        <taxon>Acropora</taxon>
    </lineage>
</organism>
<dbReference type="Proteomes" id="UP001249851">
    <property type="component" value="Unassembled WGS sequence"/>
</dbReference>
<keyword evidence="3" id="KW-0460">Magnesium</keyword>
<dbReference type="GO" id="GO:0005634">
    <property type="term" value="C:nucleus"/>
    <property type="evidence" value="ECO:0007669"/>
    <property type="project" value="TreeGrafter"/>
</dbReference>
<evidence type="ECO:0000313" key="6">
    <source>
        <dbReference type="EMBL" id="KAK2547619.1"/>
    </source>
</evidence>
<sequence>MARRGDRTVASSGDSGLDEKISEWLSLDQHPDSIAEVNQLIKEMKFEELRAIMMSPLSFGTAGLRSKMGAGFSRINDLTIIQATQGLCKYLEKLFPDLKERGVVVGYDARNNSKRQV</sequence>
<protein>
    <submittedName>
        <fullName evidence="6">Phosphopentomutase</fullName>
    </submittedName>
</protein>
<accession>A0AAD9PRA4</accession>
<dbReference type="GO" id="GO:0008973">
    <property type="term" value="F:phosphopentomutase activity"/>
    <property type="evidence" value="ECO:0007669"/>
    <property type="project" value="TreeGrafter"/>
</dbReference>
<keyword evidence="4" id="KW-0413">Isomerase</keyword>
<dbReference type="SUPFAM" id="SSF53738">
    <property type="entry name" value="Phosphoglucomutase, first 3 domains"/>
    <property type="match status" value="1"/>
</dbReference>
<keyword evidence="2" id="KW-0479">Metal-binding</keyword>
<dbReference type="GO" id="GO:0006166">
    <property type="term" value="P:purine ribonucleoside salvage"/>
    <property type="evidence" value="ECO:0007669"/>
    <property type="project" value="TreeGrafter"/>
</dbReference>
<feature type="domain" description="Alpha-D-phosphohexomutase alpha/beta/alpha" evidence="5">
    <location>
        <begin position="58"/>
        <end position="114"/>
    </location>
</feature>
<evidence type="ECO:0000256" key="4">
    <source>
        <dbReference type="ARBA" id="ARBA00023235"/>
    </source>
</evidence>
<dbReference type="EMBL" id="JARQWQ010000175">
    <property type="protein sequence ID" value="KAK2547619.1"/>
    <property type="molecule type" value="Genomic_DNA"/>
</dbReference>
<reference evidence="6" key="1">
    <citation type="journal article" date="2023" name="G3 (Bethesda)">
        <title>Whole genome assembly and annotation of the endangered Caribbean coral Acropora cervicornis.</title>
        <authorList>
            <person name="Selwyn J.D."/>
            <person name="Vollmer S.V."/>
        </authorList>
    </citation>
    <scope>NUCLEOTIDE SEQUENCE</scope>
    <source>
        <strain evidence="6">K2</strain>
    </source>
</reference>
<dbReference type="GO" id="GO:0046872">
    <property type="term" value="F:metal ion binding"/>
    <property type="evidence" value="ECO:0007669"/>
    <property type="project" value="UniProtKB-KW"/>
</dbReference>
<keyword evidence="7" id="KW-1185">Reference proteome</keyword>
<gene>
    <name evidence="6" type="ORF">P5673_032360</name>
</gene>
<evidence type="ECO:0000256" key="1">
    <source>
        <dbReference type="ARBA" id="ARBA00010231"/>
    </source>
</evidence>
<name>A0AAD9PRA4_ACRCE</name>
<dbReference type="InterPro" id="IPR005844">
    <property type="entry name" value="A-D-PHexomutase_a/b/a-I"/>
</dbReference>
<evidence type="ECO:0000256" key="2">
    <source>
        <dbReference type="ARBA" id="ARBA00022723"/>
    </source>
</evidence>
<dbReference type="PANTHER" id="PTHR45745:SF1">
    <property type="entry name" value="PHOSPHOGLUCOMUTASE 2B-RELATED"/>
    <property type="match status" value="1"/>
</dbReference>
<proteinExistence type="inferred from homology"/>
<evidence type="ECO:0000259" key="5">
    <source>
        <dbReference type="Pfam" id="PF02878"/>
    </source>
</evidence>